<comment type="caution">
    <text evidence="3">The sequence shown here is derived from an EMBL/GenBank/DDBJ whole genome shotgun (WGS) entry which is preliminary data.</text>
</comment>
<dbReference type="InterPro" id="IPR019692">
    <property type="entry name" value="CFP-6_PH"/>
</dbReference>
<feature type="transmembrane region" description="Helical" evidence="1">
    <location>
        <begin position="55"/>
        <end position="75"/>
    </location>
</feature>
<keyword evidence="1" id="KW-0472">Membrane</keyword>
<sequence>MAEQTKTKPAGSAAVVIRPHLIRIIGFTLAPILAIAFGSAGIFMRVTYTGAHFRISDQVAMVIVGLLLAAGALVLTRPRLIITEDGVDVRGFIARKQLAWTEILGISFPDKAYFAKLDLPHDEHYPALAIQSWDGPRAVKAIRILRARYAAARPE</sequence>
<feature type="domain" description="Low molecular weight protein antigen 6 PH" evidence="2">
    <location>
        <begin position="77"/>
        <end position="143"/>
    </location>
</feature>
<organism evidence="3 4">
    <name type="scientific">Crossiella cryophila</name>
    <dbReference type="NCBI Taxonomy" id="43355"/>
    <lineage>
        <taxon>Bacteria</taxon>
        <taxon>Bacillati</taxon>
        <taxon>Actinomycetota</taxon>
        <taxon>Actinomycetes</taxon>
        <taxon>Pseudonocardiales</taxon>
        <taxon>Pseudonocardiaceae</taxon>
        <taxon>Crossiella</taxon>
    </lineage>
</organism>
<feature type="transmembrane region" description="Helical" evidence="1">
    <location>
        <begin position="21"/>
        <end position="43"/>
    </location>
</feature>
<dbReference type="RefSeq" id="WP_185006948.1">
    <property type="nucleotide sequence ID" value="NZ_BAAAUI010000057.1"/>
</dbReference>
<dbReference type="EMBL" id="JACHMH010000001">
    <property type="protein sequence ID" value="MBB4680851.1"/>
    <property type="molecule type" value="Genomic_DNA"/>
</dbReference>
<keyword evidence="4" id="KW-1185">Reference proteome</keyword>
<accession>A0A7W7CJC7</accession>
<proteinExistence type="predicted"/>
<evidence type="ECO:0000313" key="4">
    <source>
        <dbReference type="Proteomes" id="UP000533598"/>
    </source>
</evidence>
<dbReference type="Proteomes" id="UP000533598">
    <property type="component" value="Unassembled WGS sequence"/>
</dbReference>
<keyword evidence="1" id="KW-0812">Transmembrane</keyword>
<evidence type="ECO:0000313" key="3">
    <source>
        <dbReference type="EMBL" id="MBB4680851.1"/>
    </source>
</evidence>
<evidence type="ECO:0000256" key="1">
    <source>
        <dbReference type="SAM" id="Phobius"/>
    </source>
</evidence>
<keyword evidence="1" id="KW-1133">Transmembrane helix</keyword>
<reference evidence="3 4" key="1">
    <citation type="submission" date="2020-08" db="EMBL/GenBank/DDBJ databases">
        <title>Sequencing the genomes of 1000 actinobacteria strains.</title>
        <authorList>
            <person name="Klenk H.-P."/>
        </authorList>
    </citation>
    <scope>NUCLEOTIDE SEQUENCE [LARGE SCALE GENOMIC DNA]</scope>
    <source>
        <strain evidence="3 4">DSM 44230</strain>
    </source>
</reference>
<dbReference type="AlphaFoldDB" id="A0A7W7CJC7"/>
<dbReference type="Pfam" id="PF10756">
    <property type="entry name" value="bPH_6"/>
    <property type="match status" value="1"/>
</dbReference>
<name>A0A7W7CJC7_9PSEU</name>
<evidence type="ECO:0000259" key="2">
    <source>
        <dbReference type="Pfam" id="PF10756"/>
    </source>
</evidence>
<protein>
    <recommendedName>
        <fullName evidence="2">Low molecular weight protein antigen 6 PH domain-containing protein</fullName>
    </recommendedName>
</protein>
<gene>
    <name evidence="3" type="ORF">HNR67_006969</name>
</gene>